<feature type="region of interest" description="Disordered" evidence="9">
    <location>
        <begin position="173"/>
        <end position="233"/>
    </location>
</feature>
<keyword evidence="4" id="KW-0805">Transcription regulation</keyword>
<comment type="subcellular location">
    <subcellularLocation>
        <location evidence="8">Nucleus</location>
    </subcellularLocation>
    <subcellularLocation>
        <location evidence="8">Chromosome</location>
        <location evidence="8">Telomere</location>
    </subcellularLocation>
</comment>
<evidence type="ECO:0000256" key="9">
    <source>
        <dbReference type="SAM" id="MobiDB-lite"/>
    </source>
</evidence>
<dbReference type="SUPFAM" id="SSF46774">
    <property type="entry name" value="ARID-like"/>
    <property type="match status" value="1"/>
</dbReference>
<sequence>MAGGVTYDGVQSANGGTGGIIFKDMVFWNNGGVVVPLEKDAQMLIADHARKDSPRDSISWKYITESVCNGIVQLTDRYRIAPSSNAAISAPKRLTRSAFTDAEDAALANWVLSQTKGQSKHYSGNTMYQKFAETHTSHTWQSWRSRFTHILANRPIHELEKLAMSAADLAVQPSSASTTPQASPAIAQHRSSRRMAPVSAHTAKEAPIVPATRKERQSRSPPSSPVQSEEVGIETQVNVRDRFHNDLLIFVEVSGAKLNLEPDVGGKSLDLWDLSQAVASQKVPPDEVDWMKVAEDLDYDWVQDKKVLVELQSCFEDNLADFFDTMSSFNSDDDEEQEVESQTDERSPPSVISSSPPVGCSKRKGSFDHHQPSSMVENSAKRMRPNPTAEIPSTPEERLRTSATQSNSGATPSQQVHSEAPTVSPIPLRLEHSRTIGGQQQFDTSNLVQEAAAKSMTTTRAVKRSLPPSFHPSSRRVSVQEAETRALQPPRPLRAEPDEEGQSQSLQGWIEHYEGLGYSRPIVMESLMRASMRPGWPASYLMELLKEKEEVPSNIEGLWTDRDDKSLRYVDSIYAKWEKAETRERNKAKRELDGLVNKHTMEEVDLRRRFFASQARER</sequence>
<dbReference type="Gene3D" id="1.10.10.2170">
    <property type="match status" value="1"/>
</dbReference>
<dbReference type="PROSITE" id="PS51011">
    <property type="entry name" value="ARID"/>
    <property type="match status" value="1"/>
</dbReference>
<dbReference type="SUPFAM" id="SSF46689">
    <property type="entry name" value="Homeodomain-like"/>
    <property type="match status" value="1"/>
</dbReference>
<evidence type="ECO:0000313" key="12">
    <source>
        <dbReference type="Proteomes" id="UP000594364"/>
    </source>
</evidence>
<dbReference type="GO" id="GO:0010833">
    <property type="term" value="P:telomere maintenance via telomere lengthening"/>
    <property type="evidence" value="ECO:0007669"/>
    <property type="project" value="UniProtKB-UniRule"/>
</dbReference>
<name>A0A7S9KQC3_EPIFF</name>
<feature type="compositionally biased region" description="Low complexity" evidence="9">
    <location>
        <begin position="348"/>
        <end position="358"/>
    </location>
</feature>
<dbReference type="CDD" id="cd16100">
    <property type="entry name" value="ARID"/>
    <property type="match status" value="1"/>
</dbReference>
<dbReference type="Pfam" id="PF11626">
    <property type="entry name" value="Rap1_C"/>
    <property type="match status" value="1"/>
</dbReference>
<dbReference type="InterPro" id="IPR038104">
    <property type="entry name" value="Rap1_C_sf"/>
</dbReference>
<dbReference type="InterPro" id="IPR009057">
    <property type="entry name" value="Homeodomain-like_sf"/>
</dbReference>
<evidence type="ECO:0000256" key="3">
    <source>
        <dbReference type="ARBA" id="ARBA00022895"/>
    </source>
</evidence>
<feature type="compositionally biased region" description="Low complexity" evidence="9">
    <location>
        <begin position="219"/>
        <end position="230"/>
    </location>
</feature>
<feature type="compositionally biased region" description="Acidic residues" evidence="9">
    <location>
        <begin position="331"/>
        <end position="342"/>
    </location>
</feature>
<organism evidence="11 12">
    <name type="scientific">Epichloe festucae (strain Fl1)</name>
    <dbReference type="NCBI Taxonomy" id="877507"/>
    <lineage>
        <taxon>Eukaryota</taxon>
        <taxon>Fungi</taxon>
        <taxon>Dikarya</taxon>
        <taxon>Ascomycota</taxon>
        <taxon>Pezizomycotina</taxon>
        <taxon>Sordariomycetes</taxon>
        <taxon>Hypocreomycetidae</taxon>
        <taxon>Hypocreales</taxon>
        <taxon>Clavicipitaceae</taxon>
        <taxon>Epichloe</taxon>
    </lineage>
</organism>
<feature type="region of interest" description="Disordered" evidence="9">
    <location>
        <begin position="456"/>
        <end position="504"/>
    </location>
</feature>
<evidence type="ECO:0000256" key="4">
    <source>
        <dbReference type="ARBA" id="ARBA00023015"/>
    </source>
</evidence>
<dbReference type="InterPro" id="IPR001606">
    <property type="entry name" value="ARID_dom"/>
</dbReference>
<dbReference type="GO" id="GO:0070187">
    <property type="term" value="C:shelterin complex"/>
    <property type="evidence" value="ECO:0007669"/>
    <property type="project" value="TreeGrafter"/>
</dbReference>
<dbReference type="GO" id="GO:0042162">
    <property type="term" value="F:telomeric DNA binding"/>
    <property type="evidence" value="ECO:0007669"/>
    <property type="project" value="TreeGrafter"/>
</dbReference>
<dbReference type="Proteomes" id="UP000594364">
    <property type="component" value="Chromosome 2"/>
</dbReference>
<keyword evidence="7 8" id="KW-0539">Nucleus</keyword>
<protein>
    <recommendedName>
        <fullName evidence="8">DNA-binding protein RAP1</fullName>
    </recommendedName>
</protein>
<dbReference type="PANTHER" id="PTHR16466:SF6">
    <property type="entry name" value="TELOMERIC REPEAT-BINDING FACTOR 2-INTERACTING PROTEIN 1"/>
    <property type="match status" value="1"/>
</dbReference>
<evidence type="ECO:0000256" key="8">
    <source>
        <dbReference type="RuleBase" id="RU367107"/>
    </source>
</evidence>
<evidence type="ECO:0000313" key="11">
    <source>
        <dbReference type="EMBL" id="QPG97783.1"/>
    </source>
</evidence>
<gene>
    <name evidence="11" type="ORF">C2857_006869</name>
</gene>
<dbReference type="InterPro" id="IPR015010">
    <property type="entry name" value="TERF2IP_Myb"/>
</dbReference>
<evidence type="ECO:0000256" key="5">
    <source>
        <dbReference type="ARBA" id="ARBA00023159"/>
    </source>
</evidence>
<dbReference type="InterPro" id="IPR039595">
    <property type="entry name" value="TE2IP/Rap1"/>
</dbReference>
<accession>A0A7S9KQC3</accession>
<dbReference type="PANTHER" id="PTHR16466">
    <property type="entry name" value="TELOMERE REPEAT-BINDING FACTOR 2-INTERACTING PROTEIN 1"/>
    <property type="match status" value="1"/>
</dbReference>
<dbReference type="Pfam" id="PF01388">
    <property type="entry name" value="ARID"/>
    <property type="match status" value="1"/>
</dbReference>
<evidence type="ECO:0000256" key="6">
    <source>
        <dbReference type="ARBA" id="ARBA00023163"/>
    </source>
</evidence>
<dbReference type="EMBL" id="CP031386">
    <property type="protein sequence ID" value="QPG97783.1"/>
    <property type="molecule type" value="Genomic_DNA"/>
</dbReference>
<feature type="compositionally biased region" description="Low complexity" evidence="9">
    <location>
        <begin position="173"/>
        <end position="185"/>
    </location>
</feature>
<evidence type="ECO:0000256" key="1">
    <source>
        <dbReference type="ARBA" id="ARBA00010467"/>
    </source>
</evidence>
<reference evidence="11 12" key="1">
    <citation type="journal article" date="2018" name="PLoS Genet.">
        <title>Repeat elements organise 3D genome structure and mediate transcription in the filamentous fungus Epichloe festucae.</title>
        <authorList>
            <person name="Winter D.J."/>
            <person name="Ganley A.R.D."/>
            <person name="Young C.A."/>
            <person name="Liachko I."/>
            <person name="Schardl C.L."/>
            <person name="Dupont P.Y."/>
            <person name="Berry D."/>
            <person name="Ram A."/>
            <person name="Scott B."/>
            <person name="Cox M.P."/>
        </authorList>
    </citation>
    <scope>NUCLEOTIDE SEQUENCE [LARGE SCALE GENOMIC DNA]</scope>
    <source>
        <strain evidence="11 12">Fl1</strain>
    </source>
</reference>
<evidence type="ECO:0000259" key="10">
    <source>
        <dbReference type="PROSITE" id="PS51011"/>
    </source>
</evidence>
<dbReference type="Gene3D" id="1.10.10.60">
    <property type="entry name" value="Homeodomain-like"/>
    <property type="match status" value="1"/>
</dbReference>
<evidence type="ECO:0000256" key="2">
    <source>
        <dbReference type="ARBA" id="ARBA00022454"/>
    </source>
</evidence>
<comment type="subunit">
    <text evidence="8">Homodimer.</text>
</comment>
<dbReference type="InterPro" id="IPR021661">
    <property type="entry name" value="Rap1_C"/>
</dbReference>
<dbReference type="GO" id="GO:0031848">
    <property type="term" value="P:protection from non-homologous end joining at telomere"/>
    <property type="evidence" value="ECO:0007669"/>
    <property type="project" value="TreeGrafter"/>
</dbReference>
<dbReference type="AlphaFoldDB" id="A0A7S9KQC3"/>
<keyword evidence="12" id="KW-1185">Reference proteome</keyword>
<evidence type="ECO:0000256" key="7">
    <source>
        <dbReference type="ARBA" id="ARBA00023242"/>
    </source>
</evidence>
<keyword evidence="6" id="KW-0804">Transcription</keyword>
<keyword evidence="3 8" id="KW-0779">Telomere</keyword>
<dbReference type="CDD" id="cd11655">
    <property type="entry name" value="rap1_myb-like"/>
    <property type="match status" value="1"/>
</dbReference>
<dbReference type="Pfam" id="PF08914">
    <property type="entry name" value="Myb_Rap1"/>
    <property type="match status" value="1"/>
</dbReference>
<comment type="similarity">
    <text evidence="1 8">Belongs to the RAP1 family.</text>
</comment>
<feature type="region of interest" description="Disordered" evidence="9">
    <location>
        <begin position="326"/>
        <end position="421"/>
    </location>
</feature>
<dbReference type="InterPro" id="IPR036431">
    <property type="entry name" value="ARID_dom_sf"/>
</dbReference>
<feature type="domain" description="ARID" evidence="10">
    <location>
        <begin position="237"/>
        <end position="327"/>
    </location>
</feature>
<keyword evidence="5" id="KW-0010">Activator</keyword>
<proteinExistence type="inferred from homology"/>
<dbReference type="OrthoDB" id="435460at2759"/>
<feature type="compositionally biased region" description="Polar residues" evidence="9">
    <location>
        <begin position="401"/>
        <end position="417"/>
    </location>
</feature>
<comment type="function">
    <text evidence="8">Involved in the regulation of telomere length, clustering and has a specific role in telomere position effect (TPE).</text>
</comment>
<keyword evidence="2 8" id="KW-0158">Chromosome</keyword>
<dbReference type="Gene3D" id="1.10.150.60">
    <property type="entry name" value="ARID DNA-binding domain"/>
    <property type="match status" value="1"/>
</dbReference>